<proteinExistence type="predicted"/>
<feature type="transmembrane region" description="Helical" evidence="1">
    <location>
        <begin position="109"/>
        <end position="131"/>
    </location>
</feature>
<keyword evidence="1" id="KW-0472">Membrane</keyword>
<reference evidence="2" key="1">
    <citation type="submission" date="2012-01" db="EMBL/GenBank/DDBJ databases">
        <title>Mitochondrial genomes of three spider species.</title>
        <authorList>
            <person name="Podsiadlowski L."/>
            <person name="Arabi J."/>
            <person name="Fahrein K."/>
        </authorList>
    </citation>
    <scope>NUCLEOTIDE SEQUENCE</scope>
</reference>
<geneLocation type="mitochondrion" evidence="2"/>
<keyword evidence="1" id="KW-0812">Transmembrane</keyword>
<gene>
    <name evidence="2" type="primary">NAD6</name>
</gene>
<protein>
    <submittedName>
        <fullName evidence="2">NADH dehydrogenase subunit 6</fullName>
    </submittedName>
</protein>
<sequence>MEMAIMMGVLFLSFSHPMSLVMVLILLTMYFSFLLYEILGSSWLGIMLMLVMLSGVLVIFSYMASMTFNEMFSMELVSVMTVMFLGVMVLGEGDLVVEEGVMMMWSSEVIVVVMMMFIYLFIMMLMTVWVTEWEEGSVQVM</sequence>
<dbReference type="EMBL" id="JQ407802">
    <property type="protein sequence ID" value="AFC77866.1"/>
    <property type="molecule type" value="Genomic_DNA"/>
</dbReference>
<keyword evidence="1" id="KW-1133">Transmembrane helix</keyword>
<keyword evidence="2" id="KW-0496">Mitochondrion</keyword>
<dbReference type="AlphaFoldDB" id="L7NWG8"/>
<evidence type="ECO:0000256" key="1">
    <source>
        <dbReference type="SAM" id="Phobius"/>
    </source>
</evidence>
<organism evidence="2">
    <name type="scientific">Phyxioschema suthepium</name>
    <dbReference type="NCBI Taxonomy" id="1155482"/>
    <lineage>
        <taxon>Eukaryota</taxon>
        <taxon>Metazoa</taxon>
        <taxon>Ecdysozoa</taxon>
        <taxon>Arthropoda</taxon>
        <taxon>Chelicerata</taxon>
        <taxon>Arachnida</taxon>
        <taxon>Araneae</taxon>
        <taxon>Mygalomorphae</taxon>
        <taxon>Avicularoidea</taxon>
        <taxon>Euagridae</taxon>
        <taxon>Phyxioschema</taxon>
    </lineage>
</organism>
<feature type="transmembrane region" description="Helical" evidence="1">
    <location>
        <begin position="43"/>
        <end position="64"/>
    </location>
</feature>
<accession>L7NWG8</accession>
<evidence type="ECO:0000313" key="2">
    <source>
        <dbReference type="EMBL" id="AFC77866.1"/>
    </source>
</evidence>
<feature type="transmembrane region" description="Helical" evidence="1">
    <location>
        <begin position="6"/>
        <end position="31"/>
    </location>
</feature>
<feature type="transmembrane region" description="Helical" evidence="1">
    <location>
        <begin position="76"/>
        <end position="97"/>
    </location>
</feature>
<name>L7NWG8_9ARAC</name>